<evidence type="ECO:0000256" key="9">
    <source>
        <dbReference type="ARBA" id="ARBA00023136"/>
    </source>
</evidence>
<keyword evidence="5" id="KW-0997">Cell inner membrane</keyword>
<gene>
    <name evidence="11" type="ORF">GEV01_22725</name>
</gene>
<organism evidence="11 12">
    <name type="scientific">Rugamonas rivuli</name>
    <dbReference type="NCBI Taxonomy" id="2743358"/>
    <lineage>
        <taxon>Bacteria</taxon>
        <taxon>Pseudomonadati</taxon>
        <taxon>Pseudomonadota</taxon>
        <taxon>Betaproteobacteria</taxon>
        <taxon>Burkholderiales</taxon>
        <taxon>Oxalobacteraceae</taxon>
        <taxon>Telluria group</taxon>
        <taxon>Rugamonas</taxon>
    </lineage>
</organism>
<dbReference type="EMBL" id="WHUF01000006">
    <property type="protein sequence ID" value="MQA22335.1"/>
    <property type="molecule type" value="Genomic_DNA"/>
</dbReference>
<keyword evidence="3" id="KW-0813">Transport</keyword>
<dbReference type="Pfam" id="PF04612">
    <property type="entry name" value="T2SSM"/>
    <property type="match status" value="1"/>
</dbReference>
<dbReference type="RefSeq" id="WP_070271476.1">
    <property type="nucleotide sequence ID" value="NZ_WHUF01000006.1"/>
</dbReference>
<evidence type="ECO:0000256" key="10">
    <source>
        <dbReference type="SAM" id="Phobius"/>
    </source>
</evidence>
<comment type="caution">
    <text evidence="11">The sequence shown here is derived from an EMBL/GenBank/DDBJ whole genome shotgun (WGS) entry which is preliminary data.</text>
</comment>
<sequence length="172" mass="18308">MSKLTQTIQDYRARASAFWIERTEQERKFLGVGGAVLGLALFYSLLVAPALDGGAKLRKSLPELRQQAAELQALGLEAAALRGQNTIAPAPMTREMLNTGLAARGLTAQSVAVTGEYAKLQLNGVPFPGLIVWLDAIRTESRIAVSEANISAQDTAGMVNATLTLRQNASGQ</sequence>
<dbReference type="Gene3D" id="3.30.1360.100">
    <property type="entry name" value="General secretion pathway protein M, EpsM"/>
    <property type="match status" value="1"/>
</dbReference>
<comment type="similarity">
    <text evidence="2">Belongs to the GSP M family.</text>
</comment>
<name>A0A843SCR2_9BURK</name>
<dbReference type="InterPro" id="IPR023229">
    <property type="entry name" value="T2SS_M_periplasmic_sf"/>
</dbReference>
<evidence type="ECO:0000256" key="8">
    <source>
        <dbReference type="ARBA" id="ARBA00022989"/>
    </source>
</evidence>
<dbReference type="GO" id="GO:0015627">
    <property type="term" value="C:type II protein secretion system complex"/>
    <property type="evidence" value="ECO:0007669"/>
    <property type="project" value="InterPro"/>
</dbReference>
<evidence type="ECO:0000313" key="12">
    <source>
        <dbReference type="Proteomes" id="UP000444318"/>
    </source>
</evidence>
<dbReference type="AlphaFoldDB" id="A0A843SCR2"/>
<evidence type="ECO:0000313" key="11">
    <source>
        <dbReference type="EMBL" id="MQA22335.1"/>
    </source>
</evidence>
<evidence type="ECO:0000256" key="2">
    <source>
        <dbReference type="ARBA" id="ARBA00010637"/>
    </source>
</evidence>
<keyword evidence="9 10" id="KW-0472">Membrane</keyword>
<dbReference type="GO" id="GO:0005886">
    <property type="term" value="C:plasma membrane"/>
    <property type="evidence" value="ECO:0007669"/>
    <property type="project" value="UniProtKB-SubCell"/>
</dbReference>
<reference evidence="11 12" key="1">
    <citation type="submission" date="2019-10" db="EMBL/GenBank/DDBJ databases">
        <title>Two novel species isolated from a subtropical stream in China.</title>
        <authorList>
            <person name="Lu H."/>
        </authorList>
    </citation>
    <scope>NUCLEOTIDE SEQUENCE [LARGE SCALE GENOMIC DNA]</scope>
    <source>
        <strain evidence="11 12">FT103W</strain>
    </source>
</reference>
<dbReference type="GO" id="GO:0015628">
    <property type="term" value="P:protein secretion by the type II secretion system"/>
    <property type="evidence" value="ECO:0007669"/>
    <property type="project" value="InterPro"/>
</dbReference>
<evidence type="ECO:0000256" key="5">
    <source>
        <dbReference type="ARBA" id="ARBA00022519"/>
    </source>
</evidence>
<protein>
    <submittedName>
        <fullName evidence="11">Type II secretion system protein M</fullName>
    </submittedName>
</protein>
<dbReference type="InterPro" id="IPR007690">
    <property type="entry name" value="T2SS_GspM"/>
</dbReference>
<evidence type="ECO:0000256" key="6">
    <source>
        <dbReference type="ARBA" id="ARBA00022692"/>
    </source>
</evidence>
<feature type="transmembrane region" description="Helical" evidence="10">
    <location>
        <begin position="29"/>
        <end position="51"/>
    </location>
</feature>
<keyword evidence="4" id="KW-1003">Cell membrane</keyword>
<evidence type="ECO:0000256" key="7">
    <source>
        <dbReference type="ARBA" id="ARBA00022927"/>
    </source>
</evidence>
<comment type="subcellular location">
    <subcellularLocation>
        <location evidence="1">Cell inner membrane</location>
        <topology evidence="1">Single-pass membrane protein</topology>
    </subcellularLocation>
</comment>
<proteinExistence type="inferred from homology"/>
<keyword evidence="8 10" id="KW-1133">Transmembrane helix</keyword>
<accession>A0A843SCR2</accession>
<evidence type="ECO:0000256" key="1">
    <source>
        <dbReference type="ARBA" id="ARBA00004377"/>
    </source>
</evidence>
<keyword evidence="12" id="KW-1185">Reference proteome</keyword>
<dbReference type="Proteomes" id="UP000444318">
    <property type="component" value="Unassembled WGS sequence"/>
</dbReference>
<dbReference type="SUPFAM" id="SSF103054">
    <property type="entry name" value="General secretion pathway protein M, EpsM"/>
    <property type="match status" value="1"/>
</dbReference>
<keyword evidence="7" id="KW-0653">Protein transport</keyword>
<evidence type="ECO:0000256" key="4">
    <source>
        <dbReference type="ARBA" id="ARBA00022475"/>
    </source>
</evidence>
<keyword evidence="6 10" id="KW-0812">Transmembrane</keyword>
<evidence type="ECO:0000256" key="3">
    <source>
        <dbReference type="ARBA" id="ARBA00022448"/>
    </source>
</evidence>